<dbReference type="RefSeq" id="XP_014551825.1">
    <property type="nucleotide sequence ID" value="XM_014696339.1"/>
</dbReference>
<dbReference type="HOGENOM" id="CLU_2298250_0_0_1"/>
<dbReference type="EMBL" id="KI968817">
    <property type="protein sequence ID" value="EUN22249.1"/>
    <property type="molecule type" value="Genomic_DNA"/>
</dbReference>
<keyword evidence="3" id="KW-1185">Reference proteome</keyword>
<name>W7E522_BIPV3</name>
<sequence length="101" mass="11581">MYPATFYQPFLMEVNGRFVVNPPQDDDERHPSKLGDRSDAAVFKISNGYLRIGDRFMGRLVFEPKAFMPMQVVWMKDSQDVQQCQTSGAEEEPKLITNGFS</sequence>
<feature type="region of interest" description="Disordered" evidence="1">
    <location>
        <begin position="81"/>
        <end position="101"/>
    </location>
</feature>
<gene>
    <name evidence="2" type="ORF">COCVIDRAFT_78234</name>
</gene>
<evidence type="ECO:0000313" key="2">
    <source>
        <dbReference type="EMBL" id="EUN22249.1"/>
    </source>
</evidence>
<organism evidence="2 3">
    <name type="scientific">Bipolaris victoriae (strain FI3)</name>
    <name type="common">Victoria blight of oats agent</name>
    <name type="synonym">Cochliobolus victoriae</name>
    <dbReference type="NCBI Taxonomy" id="930091"/>
    <lineage>
        <taxon>Eukaryota</taxon>
        <taxon>Fungi</taxon>
        <taxon>Dikarya</taxon>
        <taxon>Ascomycota</taxon>
        <taxon>Pezizomycotina</taxon>
        <taxon>Dothideomycetes</taxon>
        <taxon>Pleosporomycetidae</taxon>
        <taxon>Pleosporales</taxon>
        <taxon>Pleosporineae</taxon>
        <taxon>Pleosporaceae</taxon>
        <taxon>Bipolaris</taxon>
    </lineage>
</organism>
<dbReference type="Proteomes" id="UP000054337">
    <property type="component" value="Unassembled WGS sequence"/>
</dbReference>
<proteinExistence type="predicted"/>
<reference evidence="2 3" key="1">
    <citation type="journal article" date="2013" name="PLoS Genet.">
        <title>Comparative genome structure, secondary metabolite, and effector coding capacity across Cochliobolus pathogens.</title>
        <authorList>
            <person name="Condon B.J."/>
            <person name="Leng Y."/>
            <person name="Wu D."/>
            <person name="Bushley K.E."/>
            <person name="Ohm R.A."/>
            <person name="Otillar R."/>
            <person name="Martin J."/>
            <person name="Schackwitz W."/>
            <person name="Grimwood J."/>
            <person name="MohdZainudin N."/>
            <person name="Xue C."/>
            <person name="Wang R."/>
            <person name="Manning V.A."/>
            <person name="Dhillon B."/>
            <person name="Tu Z.J."/>
            <person name="Steffenson B.J."/>
            <person name="Salamov A."/>
            <person name="Sun H."/>
            <person name="Lowry S."/>
            <person name="LaButti K."/>
            <person name="Han J."/>
            <person name="Copeland A."/>
            <person name="Lindquist E."/>
            <person name="Barry K."/>
            <person name="Schmutz J."/>
            <person name="Baker S.E."/>
            <person name="Ciuffetti L.M."/>
            <person name="Grigoriev I.V."/>
            <person name="Zhong S."/>
            <person name="Turgeon B.G."/>
        </authorList>
    </citation>
    <scope>NUCLEOTIDE SEQUENCE [LARGE SCALE GENOMIC DNA]</scope>
    <source>
        <strain evidence="2 3">FI3</strain>
    </source>
</reference>
<accession>W7E522</accession>
<evidence type="ECO:0000256" key="1">
    <source>
        <dbReference type="SAM" id="MobiDB-lite"/>
    </source>
</evidence>
<evidence type="ECO:0000313" key="3">
    <source>
        <dbReference type="Proteomes" id="UP000054337"/>
    </source>
</evidence>
<protein>
    <submittedName>
        <fullName evidence="2">Uncharacterized protein</fullName>
    </submittedName>
</protein>
<dbReference type="AlphaFoldDB" id="W7E522"/>
<feature type="non-terminal residue" evidence="2">
    <location>
        <position position="101"/>
    </location>
</feature>
<dbReference type="GeneID" id="26257847"/>